<protein>
    <submittedName>
        <fullName evidence="2">Uncharacterized protein LOC142170147</fullName>
    </submittedName>
</protein>
<evidence type="ECO:0000313" key="1">
    <source>
        <dbReference type="Proteomes" id="UP000790787"/>
    </source>
</evidence>
<gene>
    <name evidence="2" type="primary">LOC142170147</name>
</gene>
<proteinExistence type="predicted"/>
<keyword evidence="1" id="KW-1185">Reference proteome</keyword>
<name>A0AC58SSY6_TOBAC</name>
<accession>A0AC58SSY6</accession>
<organism evidence="1 2">
    <name type="scientific">Nicotiana tabacum</name>
    <name type="common">Common tobacco</name>
    <dbReference type="NCBI Taxonomy" id="4097"/>
    <lineage>
        <taxon>Eukaryota</taxon>
        <taxon>Viridiplantae</taxon>
        <taxon>Streptophyta</taxon>
        <taxon>Embryophyta</taxon>
        <taxon>Tracheophyta</taxon>
        <taxon>Spermatophyta</taxon>
        <taxon>Magnoliopsida</taxon>
        <taxon>eudicotyledons</taxon>
        <taxon>Gunneridae</taxon>
        <taxon>Pentapetalae</taxon>
        <taxon>asterids</taxon>
        <taxon>lamiids</taxon>
        <taxon>Solanales</taxon>
        <taxon>Solanaceae</taxon>
        <taxon>Nicotianoideae</taxon>
        <taxon>Nicotianeae</taxon>
        <taxon>Nicotiana</taxon>
    </lineage>
</organism>
<sequence length="151" mass="17098">MNCVSLELLSGIVYSSNATTVWNDLKERFEKIDCSRIFQIHKEIATEYQGTASISAYFSKLRLLWAEFDSLTPAPGCNCAKSNKSIAFMERLKLLQFLMGLNEPYKQARSHILMMVPVSSMNKAYSMLMELKSQIAMTNHSDMTGDVIQLP</sequence>
<dbReference type="Proteomes" id="UP000790787">
    <property type="component" value="Chromosome 16"/>
</dbReference>
<dbReference type="RefSeq" id="XP_075088073.1">
    <property type="nucleotide sequence ID" value="XM_075231972.1"/>
</dbReference>
<reference evidence="2" key="2">
    <citation type="submission" date="2025-08" db="UniProtKB">
        <authorList>
            <consortium name="RefSeq"/>
        </authorList>
    </citation>
    <scope>IDENTIFICATION</scope>
    <source>
        <tissue evidence="2">Leaf</tissue>
    </source>
</reference>
<reference evidence="1" key="1">
    <citation type="journal article" date="2014" name="Nat. Commun.">
        <title>The tobacco genome sequence and its comparison with those of tomato and potato.</title>
        <authorList>
            <person name="Sierro N."/>
            <person name="Battey J.N."/>
            <person name="Ouadi S."/>
            <person name="Bakaher N."/>
            <person name="Bovet L."/>
            <person name="Willig A."/>
            <person name="Goepfert S."/>
            <person name="Peitsch M.C."/>
            <person name="Ivanov N.V."/>
        </authorList>
    </citation>
    <scope>NUCLEOTIDE SEQUENCE [LARGE SCALE GENOMIC DNA]</scope>
</reference>
<evidence type="ECO:0000313" key="2">
    <source>
        <dbReference type="RefSeq" id="XP_075088073.1"/>
    </source>
</evidence>